<evidence type="ECO:0000256" key="2">
    <source>
        <dbReference type="SAM" id="SignalP"/>
    </source>
</evidence>
<keyword evidence="4" id="KW-1185">Reference proteome</keyword>
<feature type="coiled-coil region" evidence="1">
    <location>
        <begin position="253"/>
        <end position="280"/>
    </location>
</feature>
<accession>A0ABQ3I5Q0</accession>
<dbReference type="Proteomes" id="UP000658258">
    <property type="component" value="Unassembled WGS sequence"/>
</dbReference>
<proteinExistence type="predicted"/>
<gene>
    <name evidence="3" type="ORF">GCM10011340_09510</name>
</gene>
<evidence type="ECO:0000313" key="3">
    <source>
        <dbReference type="EMBL" id="GHE56658.1"/>
    </source>
</evidence>
<dbReference type="RefSeq" id="WP_189629034.1">
    <property type="nucleotide sequence ID" value="NZ_BNAG01000001.1"/>
</dbReference>
<evidence type="ECO:0000313" key="4">
    <source>
        <dbReference type="Proteomes" id="UP000658258"/>
    </source>
</evidence>
<comment type="caution">
    <text evidence="3">The sequence shown here is derived from an EMBL/GenBank/DDBJ whole genome shotgun (WGS) entry which is preliminary data.</text>
</comment>
<sequence length="296" mass="32656">MKKLIYSVLILLSSTWMFAQGTRIDLSPLYYNSGSVNVGGFSNQGLIVRHLYGKEPNTINQDDLYLNYANGKAIYVGYGGTNSNLYVSGTIYSNTNYGLILSPVSGDAVIKRGNSGNLMISSGGTGTDVRFNYNYGGGSGGIRIYDGGISNHAQLKVNSSGNLSIIPTGDKVLFESDIETKKVKVTQTPGNWPDYVFSSAYNLRPLIELEHFIQQNQHLPEVPSAQEIETNGQDLGDIQVVLLKKIEELTLYVIELEDGRQKLEADNSQLKVENSEMKALFLDLKKEIESIKNHKQ</sequence>
<keyword evidence="1" id="KW-0175">Coiled coil</keyword>
<keyword evidence="2" id="KW-0732">Signal</keyword>
<name>A0ABQ3I5Q0_9BACT</name>
<protein>
    <recommendedName>
        <fullName evidence="5">Peptidase S74 domain-containing protein</fullName>
    </recommendedName>
</protein>
<reference evidence="4" key="1">
    <citation type="journal article" date="2019" name="Int. J. Syst. Evol. Microbiol.">
        <title>The Global Catalogue of Microorganisms (GCM) 10K type strain sequencing project: providing services to taxonomists for standard genome sequencing and annotation.</title>
        <authorList>
            <consortium name="The Broad Institute Genomics Platform"/>
            <consortium name="The Broad Institute Genome Sequencing Center for Infectious Disease"/>
            <person name="Wu L."/>
            <person name="Ma J."/>
        </authorList>
    </citation>
    <scope>NUCLEOTIDE SEQUENCE [LARGE SCALE GENOMIC DNA]</scope>
    <source>
        <strain evidence="4">CGMCC 1.15111</strain>
    </source>
</reference>
<organism evidence="3 4">
    <name type="scientific">Roseivirga thermotolerans</name>
    <dbReference type="NCBI Taxonomy" id="1758176"/>
    <lineage>
        <taxon>Bacteria</taxon>
        <taxon>Pseudomonadati</taxon>
        <taxon>Bacteroidota</taxon>
        <taxon>Cytophagia</taxon>
        <taxon>Cytophagales</taxon>
        <taxon>Roseivirgaceae</taxon>
        <taxon>Roseivirga</taxon>
    </lineage>
</organism>
<evidence type="ECO:0000256" key="1">
    <source>
        <dbReference type="SAM" id="Coils"/>
    </source>
</evidence>
<feature type="signal peptide" evidence="2">
    <location>
        <begin position="1"/>
        <end position="19"/>
    </location>
</feature>
<feature type="chain" id="PRO_5045826877" description="Peptidase S74 domain-containing protein" evidence="2">
    <location>
        <begin position="20"/>
        <end position="296"/>
    </location>
</feature>
<dbReference type="EMBL" id="BNAG01000001">
    <property type="protein sequence ID" value="GHE56658.1"/>
    <property type="molecule type" value="Genomic_DNA"/>
</dbReference>
<evidence type="ECO:0008006" key="5">
    <source>
        <dbReference type="Google" id="ProtNLM"/>
    </source>
</evidence>